<evidence type="ECO:0000313" key="1">
    <source>
        <dbReference type="EMBL" id="KAJ9058563.1"/>
    </source>
</evidence>
<sequence length="317" mass="36188">MRRSRKENYLLKKRPLFIFGTISNEEWWRASLEMAQNESELVTGLIPYNYVEEMEHLCKARALYDYEALNNDELSFKEGAEFLVYQKDGEDWMMVNYNGVFGFVPQSYVEEFSEDNFEDQGYLEPTKPVEQEPVQTDSPDREPVSAAPILAEPSVAKKSLKDDMVYWRVSEVDKKKKSKKKVRLGLSTDAFYVASEDNKSAPIREWAVSDLASYGIKNKHVLIEISGDDAISFDFSCSSIKQAEAIAFKIRSCSKARFNEKPAKSSGLFGMFKKEQSKPKAPPSAKGRLSEPRNANHLTTLKEKKQYRTSPCFAPVC</sequence>
<name>A0ACC2S874_9FUNG</name>
<reference evidence="1" key="1">
    <citation type="submission" date="2022-04" db="EMBL/GenBank/DDBJ databases">
        <title>Genome of the entomopathogenic fungus Entomophthora muscae.</title>
        <authorList>
            <person name="Elya C."/>
            <person name="Lovett B.R."/>
            <person name="Lee E."/>
            <person name="Macias A.M."/>
            <person name="Hajek A.E."/>
            <person name="De Bivort B.L."/>
            <person name="Kasson M.T."/>
            <person name="De Fine Licht H.H."/>
            <person name="Stajich J.E."/>
        </authorList>
    </citation>
    <scope>NUCLEOTIDE SEQUENCE</scope>
    <source>
        <strain evidence="1">Berkeley</strain>
    </source>
</reference>
<gene>
    <name evidence="1" type="primary">SLA1_1</name>
    <name evidence="1" type="ORF">DSO57_1011018</name>
</gene>
<protein>
    <submittedName>
        <fullName evidence="1">Cytoskeletal protein binding protein</fullName>
    </submittedName>
</protein>
<proteinExistence type="predicted"/>
<organism evidence="1 2">
    <name type="scientific">Entomophthora muscae</name>
    <dbReference type="NCBI Taxonomy" id="34485"/>
    <lineage>
        <taxon>Eukaryota</taxon>
        <taxon>Fungi</taxon>
        <taxon>Fungi incertae sedis</taxon>
        <taxon>Zoopagomycota</taxon>
        <taxon>Entomophthoromycotina</taxon>
        <taxon>Entomophthoromycetes</taxon>
        <taxon>Entomophthorales</taxon>
        <taxon>Entomophthoraceae</taxon>
        <taxon>Entomophthora</taxon>
    </lineage>
</organism>
<dbReference type="Proteomes" id="UP001165960">
    <property type="component" value="Unassembled WGS sequence"/>
</dbReference>
<dbReference type="EMBL" id="QTSX02005717">
    <property type="protein sequence ID" value="KAJ9058563.1"/>
    <property type="molecule type" value="Genomic_DNA"/>
</dbReference>
<evidence type="ECO:0000313" key="2">
    <source>
        <dbReference type="Proteomes" id="UP001165960"/>
    </source>
</evidence>
<comment type="caution">
    <text evidence="1">The sequence shown here is derived from an EMBL/GenBank/DDBJ whole genome shotgun (WGS) entry which is preliminary data.</text>
</comment>
<accession>A0ACC2S874</accession>
<keyword evidence="2" id="KW-1185">Reference proteome</keyword>